<organism evidence="3 4">
    <name type="scientific">Portunus trituberculatus</name>
    <name type="common">Swimming crab</name>
    <name type="synonym">Neptunus trituberculatus</name>
    <dbReference type="NCBI Taxonomy" id="210409"/>
    <lineage>
        <taxon>Eukaryota</taxon>
        <taxon>Metazoa</taxon>
        <taxon>Ecdysozoa</taxon>
        <taxon>Arthropoda</taxon>
        <taxon>Crustacea</taxon>
        <taxon>Multicrustacea</taxon>
        <taxon>Malacostraca</taxon>
        <taxon>Eumalacostraca</taxon>
        <taxon>Eucarida</taxon>
        <taxon>Decapoda</taxon>
        <taxon>Pleocyemata</taxon>
        <taxon>Brachyura</taxon>
        <taxon>Eubrachyura</taxon>
        <taxon>Portunoidea</taxon>
        <taxon>Portunidae</taxon>
        <taxon>Portuninae</taxon>
        <taxon>Portunus</taxon>
    </lineage>
</organism>
<evidence type="ECO:0000256" key="2">
    <source>
        <dbReference type="SAM" id="Phobius"/>
    </source>
</evidence>
<feature type="compositionally biased region" description="Basic residues" evidence="1">
    <location>
        <begin position="124"/>
        <end position="146"/>
    </location>
</feature>
<dbReference type="EMBL" id="VSRR010098665">
    <property type="protein sequence ID" value="MPC94464.1"/>
    <property type="molecule type" value="Genomic_DNA"/>
</dbReference>
<dbReference type="Proteomes" id="UP000324222">
    <property type="component" value="Unassembled WGS sequence"/>
</dbReference>
<name>A0A5B7JQ44_PORTR</name>
<feature type="compositionally biased region" description="Basic and acidic residues" evidence="1">
    <location>
        <begin position="80"/>
        <end position="106"/>
    </location>
</feature>
<accession>A0A5B7JQ44</accession>
<feature type="region of interest" description="Disordered" evidence="1">
    <location>
        <begin position="1"/>
        <end position="149"/>
    </location>
</feature>
<keyword evidence="2" id="KW-0812">Transmembrane</keyword>
<protein>
    <submittedName>
        <fullName evidence="3">Uncharacterized protein</fullName>
    </submittedName>
</protein>
<dbReference type="AlphaFoldDB" id="A0A5B7JQ44"/>
<evidence type="ECO:0000313" key="4">
    <source>
        <dbReference type="Proteomes" id="UP000324222"/>
    </source>
</evidence>
<evidence type="ECO:0000313" key="3">
    <source>
        <dbReference type="EMBL" id="MPC94464.1"/>
    </source>
</evidence>
<proteinExistence type="predicted"/>
<keyword evidence="2" id="KW-0472">Membrane</keyword>
<comment type="caution">
    <text evidence="3">The sequence shown here is derived from an EMBL/GenBank/DDBJ whole genome shotgun (WGS) entry which is preliminary data.</text>
</comment>
<feature type="transmembrane region" description="Helical" evidence="2">
    <location>
        <begin position="158"/>
        <end position="179"/>
    </location>
</feature>
<gene>
    <name evidence="3" type="ORF">E2C01_089635</name>
</gene>
<reference evidence="3 4" key="1">
    <citation type="submission" date="2019-05" db="EMBL/GenBank/DDBJ databases">
        <title>Another draft genome of Portunus trituberculatus and its Hox gene families provides insights of decapod evolution.</title>
        <authorList>
            <person name="Jeong J.-H."/>
            <person name="Song I."/>
            <person name="Kim S."/>
            <person name="Choi T."/>
            <person name="Kim D."/>
            <person name="Ryu S."/>
            <person name="Kim W."/>
        </authorList>
    </citation>
    <scope>NUCLEOTIDE SEQUENCE [LARGE SCALE GENOMIC DNA]</scope>
    <source>
        <tissue evidence="3">Muscle</tissue>
    </source>
</reference>
<keyword evidence="2" id="KW-1133">Transmembrane helix</keyword>
<keyword evidence="4" id="KW-1185">Reference proteome</keyword>
<evidence type="ECO:0000256" key="1">
    <source>
        <dbReference type="SAM" id="MobiDB-lite"/>
    </source>
</evidence>
<sequence length="194" mass="21354">MVPHRGAAKAEGRDPRGALGPEEELGQEQHARALRSAPAATQREPHDRSRVQLYQYGRLPYRPSFVPVRTPPQRYTVAAESRDSRGDNRDGRKVEPGRGAAADEPRRSRHGQRHASPSRERGRAAHSRRHGHSTRHGTRHGTRHSTGRSTMMDMNGMAVLIATCAILCCLAVMCLSFNLGVATGANRARAATRM</sequence>